<evidence type="ECO:0000259" key="3">
    <source>
        <dbReference type="SMART" id="SM00089"/>
    </source>
</evidence>
<keyword evidence="2" id="KW-0732">Signal</keyword>
<dbReference type="KEGG" id="palo:E6C60_2246"/>
<evidence type="ECO:0000256" key="1">
    <source>
        <dbReference type="SAM" id="MobiDB-lite"/>
    </source>
</evidence>
<feature type="chain" id="PRO_5020423694" evidence="2">
    <location>
        <begin position="26"/>
        <end position="721"/>
    </location>
</feature>
<dbReference type="InterPro" id="IPR036582">
    <property type="entry name" value="Mao_N_sf"/>
</dbReference>
<sequence length="721" mass="79041">MNLKKLTIFALLVVVQAAAVLPAGAESVSTGPVPGTVTGEVYEAPQSDKNGQLEVIQGEVEKVEADKDVVPGQGTEDAEEAEEGAGNSLESEPAPTPVSMNELIFYYNSTKLELGGQVYQAPQPLLVNKGISYVPIRTLVDRVGFKLRYEAKTKETVILKGDTELRFKTDSASYTVNGVVKSMKGASYQTKGTFMVPLTSITQALNLKYQVDNIGKRIIMNLEQKPVAAFTIGPKEIYAGETLVTYSTQATSPTGLPIVNERWEGRQDVFSQPGDYVVTYYVQDASGAWSEPATQTVKVLKPNQPPVAAFTTDKAEYKMGEWITYTDQSYDDEGIKSVQWDNNAYAFFTPGPKTINLTVTDQQGVSTTATRIINITGETLYAEDDFNKLFIPAGEKFTFNGSEVTGRDRILYKYLDEPSTLIRSNSPETVNELGNVYRETASGDMRFMIHHVNNVNKNVKMYVVATNNNASPAVINTENLGFAGPTYIATAAGKKSVLYYFESMQNGSKQSAITLAPGESRLVMTELSQTRMKQGDVISLFADLYSDLPIQFDVIMIDEKAEPLKVWKELPLLDKDGVHNRGTYPNSTRIIQHFEEVGAKPERLLLGDDGDDPNLMGTDPMYNSPTSNAGNFGVLYKIRLERVAPNTLISFNPRGGKYSGYAMVNGLITAIYSNGQVSAPNEQAVLYRTGDYEQSVEIMLTAAPGSNLPVNLLFTPMPAKK</sequence>
<evidence type="ECO:0000313" key="5">
    <source>
        <dbReference type="Proteomes" id="UP000300879"/>
    </source>
</evidence>
<dbReference type="Gene3D" id="2.60.40.10">
    <property type="entry name" value="Immunoglobulins"/>
    <property type="match status" value="2"/>
</dbReference>
<keyword evidence="5" id="KW-1185">Reference proteome</keyword>
<dbReference type="AlphaFoldDB" id="A0A4P8XR62"/>
<feature type="signal peptide" evidence="2">
    <location>
        <begin position="1"/>
        <end position="25"/>
    </location>
</feature>
<dbReference type="InterPro" id="IPR013783">
    <property type="entry name" value="Ig-like_fold"/>
</dbReference>
<dbReference type="Gene3D" id="3.30.457.10">
    <property type="entry name" value="Copper amine oxidase-like, N-terminal domain"/>
    <property type="match status" value="1"/>
</dbReference>
<dbReference type="InterPro" id="IPR012854">
    <property type="entry name" value="Cu_amine_oxidase-like_N"/>
</dbReference>
<gene>
    <name evidence="4" type="ORF">E6C60_2246</name>
</gene>
<accession>A0A4P8XR62</accession>
<evidence type="ECO:0000313" key="4">
    <source>
        <dbReference type="EMBL" id="QCT02959.1"/>
    </source>
</evidence>
<dbReference type="EMBL" id="CP040396">
    <property type="protein sequence ID" value="QCT02959.1"/>
    <property type="molecule type" value="Genomic_DNA"/>
</dbReference>
<reference evidence="4 5" key="1">
    <citation type="submission" date="2019-05" db="EMBL/GenBank/DDBJ databases">
        <authorList>
            <person name="Chen C."/>
        </authorList>
    </citation>
    <scope>NUCLEOTIDE SEQUENCE [LARGE SCALE GENOMIC DNA]</scope>
    <source>
        <strain evidence="4 5">HB172198</strain>
    </source>
</reference>
<protein>
    <submittedName>
        <fullName evidence="4">Copper amine oxidase domain-containing protein</fullName>
    </submittedName>
</protein>
<dbReference type="SUPFAM" id="SSF55383">
    <property type="entry name" value="Copper amine oxidase, domain N"/>
    <property type="match status" value="1"/>
</dbReference>
<dbReference type="SMART" id="SM00089">
    <property type="entry name" value="PKD"/>
    <property type="match status" value="1"/>
</dbReference>
<name>A0A4P8XR62_9BACL</name>
<dbReference type="InterPro" id="IPR022409">
    <property type="entry name" value="PKD/Chitinase_dom"/>
</dbReference>
<dbReference type="Proteomes" id="UP000300879">
    <property type="component" value="Chromosome"/>
</dbReference>
<dbReference type="OrthoDB" id="25008at2"/>
<feature type="domain" description="PKD/Chitinase" evidence="3">
    <location>
        <begin position="307"/>
        <end position="378"/>
    </location>
</feature>
<dbReference type="InterPro" id="IPR035986">
    <property type="entry name" value="PKD_dom_sf"/>
</dbReference>
<dbReference type="Pfam" id="PF07833">
    <property type="entry name" value="Cu_amine_oxidN1"/>
    <property type="match status" value="1"/>
</dbReference>
<dbReference type="RefSeq" id="WP_138225904.1">
    <property type="nucleotide sequence ID" value="NZ_CP040396.1"/>
</dbReference>
<dbReference type="SUPFAM" id="SSF49299">
    <property type="entry name" value="PKD domain"/>
    <property type="match status" value="2"/>
</dbReference>
<proteinExistence type="predicted"/>
<feature type="region of interest" description="Disordered" evidence="1">
    <location>
        <begin position="64"/>
        <end position="96"/>
    </location>
</feature>
<organism evidence="4 5">
    <name type="scientific">Paenibacillus algicola</name>
    <dbReference type="NCBI Taxonomy" id="2565926"/>
    <lineage>
        <taxon>Bacteria</taxon>
        <taxon>Bacillati</taxon>
        <taxon>Bacillota</taxon>
        <taxon>Bacilli</taxon>
        <taxon>Bacillales</taxon>
        <taxon>Paenibacillaceae</taxon>
        <taxon>Paenibacillus</taxon>
    </lineage>
</organism>
<evidence type="ECO:0000256" key="2">
    <source>
        <dbReference type="SAM" id="SignalP"/>
    </source>
</evidence>